<reference evidence="1 2" key="1">
    <citation type="submission" date="2020-08" db="EMBL/GenBank/DDBJ databases">
        <title>Sequencing the genomes of 1000 actinobacteria strains.</title>
        <authorList>
            <person name="Klenk H.-P."/>
        </authorList>
    </citation>
    <scope>NUCLEOTIDE SEQUENCE [LARGE SCALE GENOMIC DNA]</scope>
    <source>
        <strain evidence="1 2">DSM 40084</strain>
    </source>
</reference>
<comment type="caution">
    <text evidence="1">The sequence shown here is derived from an EMBL/GenBank/DDBJ whole genome shotgun (WGS) entry which is preliminary data.</text>
</comment>
<sequence>MSVRNLNHFNRCESVYAADSSAITHFGCRTGDPWSLNQATERPRTQGAAA</sequence>
<accession>A0A7W9HBN8</accession>
<dbReference type="EMBL" id="JACHNE010000001">
    <property type="protein sequence ID" value="MBB5799305.1"/>
    <property type="molecule type" value="Genomic_DNA"/>
</dbReference>
<protein>
    <submittedName>
        <fullName evidence="1">Uncharacterized protein</fullName>
    </submittedName>
</protein>
<organism evidence="1 2">
    <name type="scientific">Streptomyces caelestis</name>
    <dbReference type="NCBI Taxonomy" id="36816"/>
    <lineage>
        <taxon>Bacteria</taxon>
        <taxon>Bacillati</taxon>
        <taxon>Actinomycetota</taxon>
        <taxon>Actinomycetes</taxon>
        <taxon>Kitasatosporales</taxon>
        <taxon>Streptomycetaceae</taxon>
        <taxon>Streptomyces</taxon>
    </lineage>
</organism>
<evidence type="ECO:0000313" key="2">
    <source>
        <dbReference type="Proteomes" id="UP000590647"/>
    </source>
</evidence>
<gene>
    <name evidence="1" type="ORF">HDA41_007269</name>
</gene>
<dbReference type="AlphaFoldDB" id="A0A7W9HBN8"/>
<dbReference type="RefSeq" id="WP_184991537.1">
    <property type="nucleotide sequence ID" value="NZ_JACHNE010000001.1"/>
</dbReference>
<proteinExistence type="predicted"/>
<dbReference type="Proteomes" id="UP000590647">
    <property type="component" value="Unassembled WGS sequence"/>
</dbReference>
<name>A0A7W9HBN8_9ACTN</name>
<evidence type="ECO:0000313" key="1">
    <source>
        <dbReference type="EMBL" id="MBB5799305.1"/>
    </source>
</evidence>
<keyword evidence="2" id="KW-1185">Reference proteome</keyword>